<keyword evidence="1" id="KW-0472">Membrane</keyword>
<sequence>MRVLRVHVGYRFALLVYRLLSAVHSFLAHSKGHTDGIANAHPLSASDGQFIGWPLEDLYVLDIRSVVNSLYLSLAVFGPGCKNPAALRPCCASVIRPLTGRLISSRLTDLATHPPLAPTLHCRLDQRLPRRLHFLFIPLSSPSTLVCTALLFGPTFQCPGYHDIYRGLTLSFMDFLSLFLTVVLLHILSFTHTHTHSLSPPLSLLVRVCIPTCLLCQPNRAQHILLLPLTRWIKRLMSLHPHRRRPKHPQHPSNPVPRAIIRQASPGLRPDLPLWPGTQSGWLRASALTASLSTRKACISPDVSMKRLRLSGSPHLDCVSICPILHSALSDRLALHLCTAQHLSLSSILSRLFSSG</sequence>
<dbReference type="AlphaFoldDB" id="A0A3S5B4E6"/>
<keyword evidence="4" id="KW-1185">Reference proteome</keyword>
<keyword evidence="2" id="KW-0732">Signal</keyword>
<evidence type="ECO:0000256" key="1">
    <source>
        <dbReference type="SAM" id="Phobius"/>
    </source>
</evidence>
<accession>A0A3S5B4E6</accession>
<dbReference type="EMBL" id="CAAALY010245528">
    <property type="protein sequence ID" value="VEL33289.1"/>
    <property type="molecule type" value="Genomic_DNA"/>
</dbReference>
<feature type="signal peptide" evidence="2">
    <location>
        <begin position="1"/>
        <end position="28"/>
    </location>
</feature>
<comment type="caution">
    <text evidence="3">The sequence shown here is derived from an EMBL/GenBank/DDBJ whole genome shotgun (WGS) entry which is preliminary data.</text>
</comment>
<evidence type="ECO:0000313" key="3">
    <source>
        <dbReference type="EMBL" id="VEL33289.1"/>
    </source>
</evidence>
<feature type="transmembrane region" description="Helical" evidence="1">
    <location>
        <begin position="132"/>
        <end position="152"/>
    </location>
</feature>
<gene>
    <name evidence="3" type="ORF">PXEA_LOCUS26729</name>
</gene>
<reference evidence="3" key="1">
    <citation type="submission" date="2018-11" db="EMBL/GenBank/DDBJ databases">
        <authorList>
            <consortium name="Pathogen Informatics"/>
        </authorList>
    </citation>
    <scope>NUCLEOTIDE SEQUENCE</scope>
</reference>
<feature type="chain" id="PRO_5018627526" evidence="2">
    <location>
        <begin position="29"/>
        <end position="356"/>
    </location>
</feature>
<evidence type="ECO:0000256" key="2">
    <source>
        <dbReference type="SAM" id="SignalP"/>
    </source>
</evidence>
<organism evidence="3 4">
    <name type="scientific">Protopolystoma xenopodis</name>
    <dbReference type="NCBI Taxonomy" id="117903"/>
    <lineage>
        <taxon>Eukaryota</taxon>
        <taxon>Metazoa</taxon>
        <taxon>Spiralia</taxon>
        <taxon>Lophotrochozoa</taxon>
        <taxon>Platyhelminthes</taxon>
        <taxon>Monogenea</taxon>
        <taxon>Polyopisthocotylea</taxon>
        <taxon>Polystomatidea</taxon>
        <taxon>Polystomatidae</taxon>
        <taxon>Protopolystoma</taxon>
    </lineage>
</organism>
<evidence type="ECO:0000313" key="4">
    <source>
        <dbReference type="Proteomes" id="UP000784294"/>
    </source>
</evidence>
<keyword evidence="1" id="KW-0812">Transmembrane</keyword>
<proteinExistence type="predicted"/>
<keyword evidence="1" id="KW-1133">Transmembrane helix</keyword>
<protein>
    <submittedName>
        <fullName evidence="3">Uncharacterized protein</fullName>
    </submittedName>
</protein>
<feature type="transmembrane region" description="Helical" evidence="1">
    <location>
        <begin position="164"/>
        <end position="188"/>
    </location>
</feature>
<dbReference type="Proteomes" id="UP000784294">
    <property type="component" value="Unassembled WGS sequence"/>
</dbReference>
<name>A0A3S5B4E6_9PLAT</name>